<dbReference type="SUPFAM" id="SSF56801">
    <property type="entry name" value="Acetyl-CoA synthetase-like"/>
    <property type="match status" value="1"/>
</dbReference>
<evidence type="ECO:0000313" key="6">
    <source>
        <dbReference type="Proteomes" id="UP000473278"/>
    </source>
</evidence>
<dbReference type="GO" id="GO:0031956">
    <property type="term" value="F:medium-chain fatty acid-CoA ligase activity"/>
    <property type="evidence" value="ECO:0007669"/>
    <property type="project" value="TreeGrafter"/>
</dbReference>
<proteinExistence type="inferred from homology"/>
<dbReference type="GO" id="GO:0006631">
    <property type="term" value="P:fatty acid metabolic process"/>
    <property type="evidence" value="ECO:0007669"/>
    <property type="project" value="TreeGrafter"/>
</dbReference>
<evidence type="ECO:0000313" key="5">
    <source>
        <dbReference type="EMBL" id="NGP75861.1"/>
    </source>
</evidence>
<keyword evidence="2 5" id="KW-0436">Ligase</keyword>
<sequence>MDYNELQQKIDHARSLSHDSLPELPYVDFRELLEKRMTESESYLVYIDENDNRREFTYRQFCDKVYGVARHLQKHGLRRGDRVATISHNHWQTVVQYFASWLLGLVVVPVNLGEDDERIAYILENAKVELAFIRKEYRGRISNIFRDNDALKNVETILCEETVYNYWDKEGELKLEDGSLAESEALIVYTSGTTGPPKGVVLSQRNLLEDARSIAEWHDIDADTRMMCVLPIHHVNGTVVTLLTPFLAGGSAVLNQRFRVKAFFPTIRQEEVHIVSMVPTLLQYLNSHYAEQDYKTCASLRHVICGAGPLTVKVAETFEERFGIRIIHGYGLSETTCYSCFLPLDIQDREHKKWRSDFGYPSIGVPIPANEMEIHDTEGNPVGENERGEIVIRGVNVMLGYYNNKEANEKAFKYGWFRSGDEGFYVKDDEDRPYFFITGRIKELIIRGGVNLAPLEIDEVINKAPGVKAGIAVGFENDWYGEEVGAYVQLKEGAKKDEEAILEFCRDHLPFSKAPKVVVFGDEIPVTSTGKYQRRNVAHHFEEWKETQFRKEGSE</sequence>
<dbReference type="InterPro" id="IPR045851">
    <property type="entry name" value="AMP-bd_C_sf"/>
</dbReference>
<dbReference type="InterPro" id="IPR000873">
    <property type="entry name" value="AMP-dep_synth/lig_dom"/>
</dbReference>
<reference evidence="5 6" key="1">
    <citation type="submission" date="2020-02" db="EMBL/GenBank/DDBJ databases">
        <title>Balneolaceae bacterium YR4-1, complete genome.</title>
        <authorList>
            <person name="Li Y."/>
            <person name="Wu S."/>
        </authorList>
    </citation>
    <scope>NUCLEOTIDE SEQUENCE [LARGE SCALE GENOMIC DNA]</scope>
    <source>
        <strain evidence="5 6">YR4-1</strain>
    </source>
</reference>
<dbReference type="InterPro" id="IPR025110">
    <property type="entry name" value="AMP-bd_C"/>
</dbReference>
<dbReference type="PROSITE" id="PS00455">
    <property type="entry name" value="AMP_BINDING"/>
    <property type="match status" value="1"/>
</dbReference>
<dbReference type="PANTHER" id="PTHR43201:SF5">
    <property type="entry name" value="MEDIUM-CHAIN ACYL-COA LIGASE ACSF2, MITOCHONDRIAL"/>
    <property type="match status" value="1"/>
</dbReference>
<dbReference type="EMBL" id="JAALLT010000002">
    <property type="protein sequence ID" value="NGP75861.1"/>
    <property type="molecule type" value="Genomic_DNA"/>
</dbReference>
<dbReference type="Gene3D" id="3.40.50.12780">
    <property type="entry name" value="N-terminal domain of ligase-like"/>
    <property type="match status" value="1"/>
</dbReference>
<evidence type="ECO:0000259" key="4">
    <source>
        <dbReference type="Pfam" id="PF13193"/>
    </source>
</evidence>
<feature type="domain" description="AMP-dependent synthetase/ligase" evidence="3">
    <location>
        <begin position="41"/>
        <end position="402"/>
    </location>
</feature>
<comment type="caution">
    <text evidence="5">The sequence shown here is derived from an EMBL/GenBank/DDBJ whole genome shotgun (WGS) entry which is preliminary data.</text>
</comment>
<dbReference type="Pfam" id="PF13193">
    <property type="entry name" value="AMP-binding_C"/>
    <property type="match status" value="1"/>
</dbReference>
<dbReference type="PANTHER" id="PTHR43201">
    <property type="entry name" value="ACYL-COA SYNTHETASE"/>
    <property type="match status" value="1"/>
</dbReference>
<keyword evidence="6" id="KW-1185">Reference proteome</keyword>
<dbReference type="Pfam" id="PF00501">
    <property type="entry name" value="AMP-binding"/>
    <property type="match status" value="1"/>
</dbReference>
<dbReference type="RefSeq" id="WP_165139671.1">
    <property type="nucleotide sequence ID" value="NZ_JAALLT010000002.1"/>
</dbReference>
<accession>A0A6M1SKN0</accession>
<gene>
    <name evidence="5" type="ORF">G3570_04400</name>
</gene>
<name>A0A6M1SKN0_9BACT</name>
<dbReference type="Proteomes" id="UP000473278">
    <property type="component" value="Unassembled WGS sequence"/>
</dbReference>
<dbReference type="Gene3D" id="3.30.300.30">
    <property type="match status" value="1"/>
</dbReference>
<dbReference type="AlphaFoldDB" id="A0A6M1SKN0"/>
<feature type="domain" description="AMP-binding enzyme C-terminal" evidence="4">
    <location>
        <begin position="456"/>
        <end position="531"/>
    </location>
</feature>
<comment type="similarity">
    <text evidence="1">Belongs to the ATP-dependent AMP-binding enzyme family.</text>
</comment>
<evidence type="ECO:0000256" key="1">
    <source>
        <dbReference type="ARBA" id="ARBA00006432"/>
    </source>
</evidence>
<evidence type="ECO:0000256" key="2">
    <source>
        <dbReference type="ARBA" id="ARBA00022598"/>
    </source>
</evidence>
<protein>
    <submittedName>
        <fullName evidence="5">Acyl--CoA ligase</fullName>
    </submittedName>
</protein>
<dbReference type="InterPro" id="IPR020845">
    <property type="entry name" value="AMP-binding_CS"/>
</dbReference>
<evidence type="ECO:0000259" key="3">
    <source>
        <dbReference type="Pfam" id="PF00501"/>
    </source>
</evidence>
<organism evidence="5 6">
    <name type="scientific">Halalkalibaculum roseum</name>
    <dbReference type="NCBI Taxonomy" id="2709311"/>
    <lineage>
        <taxon>Bacteria</taxon>
        <taxon>Pseudomonadati</taxon>
        <taxon>Balneolota</taxon>
        <taxon>Balneolia</taxon>
        <taxon>Balneolales</taxon>
        <taxon>Balneolaceae</taxon>
        <taxon>Halalkalibaculum</taxon>
    </lineage>
</organism>
<dbReference type="InterPro" id="IPR042099">
    <property type="entry name" value="ANL_N_sf"/>
</dbReference>